<comment type="caution">
    <text evidence="3">The sequence shown here is derived from an EMBL/GenBank/DDBJ whole genome shotgun (WGS) entry which is preliminary data.</text>
</comment>
<feature type="domain" description="Calcineurin-like phosphoesterase" evidence="2">
    <location>
        <begin position="5"/>
        <end position="203"/>
    </location>
</feature>
<dbReference type="PIRSF" id="PIRSF033091">
    <property type="entry name" value="Pesterase_YhaO"/>
    <property type="match status" value="1"/>
</dbReference>
<keyword evidence="4" id="KW-1185">Reference proteome</keyword>
<dbReference type="GO" id="GO:0004527">
    <property type="term" value="F:exonuclease activity"/>
    <property type="evidence" value="ECO:0007669"/>
    <property type="project" value="UniProtKB-KW"/>
</dbReference>
<dbReference type="Gene3D" id="3.60.21.10">
    <property type="match status" value="1"/>
</dbReference>
<keyword evidence="3" id="KW-0540">Nuclease</keyword>
<keyword evidence="1" id="KW-0378">Hydrolase</keyword>
<keyword evidence="3" id="KW-0269">Exonuclease</keyword>
<organism evidence="3 4">
    <name type="scientific">Veillonella magna</name>
    <dbReference type="NCBI Taxonomy" id="464322"/>
    <lineage>
        <taxon>Bacteria</taxon>
        <taxon>Bacillati</taxon>
        <taxon>Bacillota</taxon>
        <taxon>Negativicutes</taxon>
        <taxon>Veillonellales</taxon>
        <taxon>Veillonellaceae</taxon>
        <taxon>Veillonella</taxon>
    </lineage>
</organism>
<dbReference type="InterPro" id="IPR004843">
    <property type="entry name" value="Calcineurin-like_PHP"/>
</dbReference>
<dbReference type="InterPro" id="IPR041796">
    <property type="entry name" value="Mre11_N"/>
</dbReference>
<proteinExistence type="predicted"/>
<reference evidence="3 4" key="1">
    <citation type="journal article" date="2021" name="Sci. Rep.">
        <title>The distribution of antibiotic resistance genes in chicken gut microbiota commensals.</title>
        <authorList>
            <person name="Juricova H."/>
            <person name="Matiasovicova J."/>
            <person name="Kubasova T."/>
            <person name="Cejkova D."/>
            <person name="Rychlik I."/>
        </authorList>
    </citation>
    <scope>NUCLEOTIDE SEQUENCE [LARGE SCALE GENOMIC DNA]</scope>
    <source>
        <strain evidence="3 4">An537</strain>
    </source>
</reference>
<dbReference type="CDD" id="cd00840">
    <property type="entry name" value="MPP_Mre11_N"/>
    <property type="match status" value="1"/>
</dbReference>
<evidence type="ECO:0000259" key="2">
    <source>
        <dbReference type="Pfam" id="PF00149"/>
    </source>
</evidence>
<evidence type="ECO:0000256" key="1">
    <source>
        <dbReference type="ARBA" id="ARBA00022801"/>
    </source>
</evidence>
<dbReference type="InterPro" id="IPR029052">
    <property type="entry name" value="Metallo-depent_PP-like"/>
</dbReference>
<dbReference type="Proteomes" id="UP000707138">
    <property type="component" value="Unassembled WGS sequence"/>
</dbReference>
<dbReference type="InterPro" id="IPR050535">
    <property type="entry name" value="DNA_Repair-Maintenance_Comp"/>
</dbReference>
<dbReference type="Pfam" id="PF00149">
    <property type="entry name" value="Metallophos"/>
    <property type="match status" value="1"/>
</dbReference>
<evidence type="ECO:0000313" key="3">
    <source>
        <dbReference type="EMBL" id="MBM6913585.1"/>
    </source>
</evidence>
<protein>
    <submittedName>
        <fullName evidence="3">DNA repair exonuclease</fullName>
    </submittedName>
</protein>
<dbReference type="PANTHER" id="PTHR30337:SF7">
    <property type="entry name" value="PHOSPHOESTERASE"/>
    <property type="match status" value="1"/>
</dbReference>
<sequence>MTIPFRFIQCGDLHLGAPFGYLKTLGRQADEAVRYATYRAFEGVVQLALDEQVDALLITGDVYNSDDHNLEAQVRFARECERLQEAHIPVFMVQGNHDPAESWQAHVSLPTNVHIFSADEPERRSLIVQGREVAGIYGMSISRKNSDVDLASQIKVHADDVFSIALIHGTVGSQPNHVTTAPCSMDTLLRSPINYWAFGHIHKRQVLHEVPYVVYAGNTQGLHGKEVGPKGCYLVTVGGNGRVLLDFRETGAIRFAKSHIDITGLRTSAELEEMIRHKKEMLRKGKKTVLQEIVLTGSGPLHRAAADESTRQMWMEAARDEEAHRIHFILPYRIIDDTWPEIDLAERRQLHDMVGDYLAAYDAAVADGSDESIIKLRDTVLARPETKRLGLYRHMLTPELVRRALRRAETEGALRLLGDSYED</sequence>
<name>A0ABS2GJV3_9FIRM</name>
<dbReference type="InterPro" id="IPR014576">
    <property type="entry name" value="Pesterase_YhaO"/>
</dbReference>
<dbReference type="SUPFAM" id="SSF56300">
    <property type="entry name" value="Metallo-dependent phosphatases"/>
    <property type="match status" value="1"/>
</dbReference>
<dbReference type="EMBL" id="JACJLA010000025">
    <property type="protein sequence ID" value="MBM6913585.1"/>
    <property type="molecule type" value="Genomic_DNA"/>
</dbReference>
<dbReference type="RefSeq" id="WP_205088444.1">
    <property type="nucleotide sequence ID" value="NZ_JACJLA010000025.1"/>
</dbReference>
<gene>
    <name evidence="3" type="ORF">H6A01_09680</name>
</gene>
<dbReference type="PANTHER" id="PTHR30337">
    <property type="entry name" value="COMPONENT OF ATP-DEPENDENT DSDNA EXONUCLEASE"/>
    <property type="match status" value="1"/>
</dbReference>
<accession>A0ABS2GJV3</accession>
<evidence type="ECO:0000313" key="4">
    <source>
        <dbReference type="Proteomes" id="UP000707138"/>
    </source>
</evidence>